<name>A0A7C9HT37_9DEIO</name>
<reference evidence="2 3" key="1">
    <citation type="submission" date="2019-12" db="EMBL/GenBank/DDBJ databases">
        <title>Deinococcus sp. HMF7620 Genome sequencing and assembly.</title>
        <authorList>
            <person name="Kang H."/>
            <person name="Kim H."/>
            <person name="Joh K."/>
        </authorList>
    </citation>
    <scope>NUCLEOTIDE SEQUENCE [LARGE SCALE GENOMIC DNA]</scope>
    <source>
        <strain evidence="2 3">HMF7620</strain>
    </source>
</reference>
<protein>
    <submittedName>
        <fullName evidence="2">Uncharacterized protein</fullName>
    </submittedName>
</protein>
<gene>
    <name evidence="2" type="ORF">GO986_16130</name>
</gene>
<feature type="signal peptide" evidence="1">
    <location>
        <begin position="1"/>
        <end position="19"/>
    </location>
</feature>
<evidence type="ECO:0000313" key="2">
    <source>
        <dbReference type="EMBL" id="MVN88274.1"/>
    </source>
</evidence>
<keyword evidence="3" id="KW-1185">Reference proteome</keyword>
<evidence type="ECO:0000313" key="3">
    <source>
        <dbReference type="Proteomes" id="UP000483286"/>
    </source>
</evidence>
<feature type="chain" id="PRO_5028942816" evidence="1">
    <location>
        <begin position="20"/>
        <end position="109"/>
    </location>
</feature>
<dbReference type="Proteomes" id="UP000483286">
    <property type="component" value="Unassembled WGS sequence"/>
</dbReference>
<sequence>MKRLLLLPISLLCAVPVAAQVASPPEKPPVMTSAWDDPFASFWSGCARQVKATMCHYQLASDEERLTRNDLSAPRLPLLARVTQRLTRVLLDQRPHLRTFTVARADFAY</sequence>
<accession>A0A7C9HT37</accession>
<keyword evidence="1" id="KW-0732">Signal</keyword>
<dbReference type="AlphaFoldDB" id="A0A7C9HT37"/>
<evidence type="ECO:0000256" key="1">
    <source>
        <dbReference type="SAM" id="SignalP"/>
    </source>
</evidence>
<proteinExistence type="predicted"/>
<organism evidence="2 3">
    <name type="scientific">Deinococcus arboris</name>
    <dbReference type="NCBI Taxonomy" id="2682977"/>
    <lineage>
        <taxon>Bacteria</taxon>
        <taxon>Thermotogati</taxon>
        <taxon>Deinococcota</taxon>
        <taxon>Deinococci</taxon>
        <taxon>Deinococcales</taxon>
        <taxon>Deinococcaceae</taxon>
        <taxon>Deinococcus</taxon>
    </lineage>
</organism>
<dbReference type="RefSeq" id="WP_157460336.1">
    <property type="nucleotide sequence ID" value="NZ_WQLB01000026.1"/>
</dbReference>
<comment type="caution">
    <text evidence="2">The sequence shown here is derived from an EMBL/GenBank/DDBJ whole genome shotgun (WGS) entry which is preliminary data.</text>
</comment>
<dbReference type="EMBL" id="WQLB01000026">
    <property type="protein sequence ID" value="MVN88274.1"/>
    <property type="molecule type" value="Genomic_DNA"/>
</dbReference>